<comment type="caution">
    <text evidence="4">The sequence shown here is derived from an EMBL/GenBank/DDBJ whole genome shotgun (WGS) entry which is preliminary data.</text>
</comment>
<accession>X6MH14</accession>
<feature type="non-terminal residue" evidence="4">
    <location>
        <position position="1"/>
    </location>
</feature>
<evidence type="ECO:0000313" key="4">
    <source>
        <dbReference type="EMBL" id="ETO13308.1"/>
    </source>
</evidence>
<keyword evidence="5" id="KW-1185">Reference proteome</keyword>
<organism evidence="4 5">
    <name type="scientific">Reticulomyxa filosa</name>
    <dbReference type="NCBI Taxonomy" id="46433"/>
    <lineage>
        <taxon>Eukaryota</taxon>
        <taxon>Sar</taxon>
        <taxon>Rhizaria</taxon>
        <taxon>Retaria</taxon>
        <taxon>Foraminifera</taxon>
        <taxon>Monothalamids</taxon>
        <taxon>Reticulomyxidae</taxon>
        <taxon>Reticulomyxa</taxon>
    </lineage>
</organism>
<proteinExistence type="inferred from homology"/>
<dbReference type="Proteomes" id="UP000023152">
    <property type="component" value="Unassembled WGS sequence"/>
</dbReference>
<dbReference type="InterPro" id="IPR001223">
    <property type="entry name" value="Glyco_hydro18_cat"/>
</dbReference>
<dbReference type="GO" id="GO:0005975">
    <property type="term" value="P:carbohydrate metabolic process"/>
    <property type="evidence" value="ECO:0007669"/>
    <property type="project" value="InterPro"/>
</dbReference>
<sequence length="142" mass="16437">WVEQILATGRSELHLNAQGMSKLLLGINFYGYGYNNSKPTTGEGAMQTIIDDNAKADREQFIVTYEVLLKQFIDEAADKNDWQWLWNEDYKEHVLYNSKQQKKIWYPTLYSIAIKLALAKHFGVGVAIWELGQGLQYFNELL</sequence>
<dbReference type="GO" id="GO:0012505">
    <property type="term" value="C:endomembrane system"/>
    <property type="evidence" value="ECO:0007669"/>
    <property type="project" value="TreeGrafter"/>
</dbReference>
<dbReference type="Pfam" id="PF00704">
    <property type="entry name" value="Glyco_hydro_18"/>
    <property type="match status" value="1"/>
</dbReference>
<dbReference type="GO" id="GO:0070492">
    <property type="term" value="F:oligosaccharide binding"/>
    <property type="evidence" value="ECO:0007669"/>
    <property type="project" value="TreeGrafter"/>
</dbReference>
<dbReference type="Gene3D" id="3.20.20.80">
    <property type="entry name" value="Glycosidases"/>
    <property type="match status" value="1"/>
</dbReference>
<dbReference type="PANTHER" id="PTHR46066">
    <property type="entry name" value="CHITINASE DOMAIN-CONTAINING PROTEIN 1 FAMILY MEMBER"/>
    <property type="match status" value="1"/>
</dbReference>
<dbReference type="InterPro" id="IPR029070">
    <property type="entry name" value="Chitinase_insertion_sf"/>
</dbReference>
<comment type="similarity">
    <text evidence="1">Belongs to the glycosyl hydrolase 18 family.</text>
</comment>
<reference evidence="4 5" key="1">
    <citation type="journal article" date="2013" name="Curr. Biol.">
        <title>The Genome of the Foraminiferan Reticulomyxa filosa.</title>
        <authorList>
            <person name="Glockner G."/>
            <person name="Hulsmann N."/>
            <person name="Schleicher M."/>
            <person name="Noegel A.A."/>
            <person name="Eichinger L."/>
            <person name="Gallinger C."/>
            <person name="Pawlowski J."/>
            <person name="Sierra R."/>
            <person name="Euteneuer U."/>
            <person name="Pillet L."/>
            <person name="Moustafa A."/>
            <person name="Platzer M."/>
            <person name="Groth M."/>
            <person name="Szafranski K."/>
            <person name="Schliwa M."/>
        </authorList>
    </citation>
    <scope>NUCLEOTIDE SEQUENCE [LARGE SCALE GENOMIC DNA]</scope>
</reference>
<dbReference type="PANTHER" id="PTHR46066:SF2">
    <property type="entry name" value="CHITINASE DOMAIN-CONTAINING PROTEIN 1"/>
    <property type="match status" value="1"/>
</dbReference>
<dbReference type="PROSITE" id="PS51910">
    <property type="entry name" value="GH18_2"/>
    <property type="match status" value="1"/>
</dbReference>
<dbReference type="EMBL" id="ASPP01020684">
    <property type="protein sequence ID" value="ETO13308.1"/>
    <property type="molecule type" value="Genomic_DNA"/>
</dbReference>
<evidence type="ECO:0000256" key="1">
    <source>
        <dbReference type="ARBA" id="ARBA00009336"/>
    </source>
</evidence>
<protein>
    <recommendedName>
        <fullName evidence="2">Chitinase domain-containing protein 1</fullName>
    </recommendedName>
</protein>
<dbReference type="Gene3D" id="3.10.50.10">
    <property type="match status" value="1"/>
</dbReference>
<gene>
    <name evidence="4" type="ORF">RFI_24068</name>
</gene>
<evidence type="ECO:0000259" key="3">
    <source>
        <dbReference type="PROSITE" id="PS51910"/>
    </source>
</evidence>
<dbReference type="InterPro" id="IPR017853">
    <property type="entry name" value="GH"/>
</dbReference>
<dbReference type="OrthoDB" id="10254444at2759"/>
<dbReference type="AlphaFoldDB" id="X6MH14"/>
<evidence type="ECO:0000313" key="5">
    <source>
        <dbReference type="Proteomes" id="UP000023152"/>
    </source>
</evidence>
<name>X6MH14_RETFI</name>
<dbReference type="SUPFAM" id="SSF51445">
    <property type="entry name" value="(Trans)glycosidases"/>
    <property type="match status" value="1"/>
</dbReference>
<evidence type="ECO:0000256" key="2">
    <source>
        <dbReference type="ARBA" id="ARBA00040976"/>
    </source>
</evidence>
<feature type="domain" description="GH18" evidence="3">
    <location>
        <begin position="1"/>
        <end position="142"/>
    </location>
</feature>